<dbReference type="SUPFAM" id="SSF54427">
    <property type="entry name" value="NTF2-like"/>
    <property type="match status" value="1"/>
</dbReference>
<dbReference type="AlphaFoldDB" id="A0A4S5E269"/>
<reference evidence="2 3" key="1">
    <citation type="submission" date="2019-04" db="EMBL/GenBank/DDBJ databases">
        <authorList>
            <person name="Liu Q."/>
            <person name="Xin Y.-H."/>
        </authorList>
    </citation>
    <scope>NUCLEOTIDE SEQUENCE [LARGE SCALE GENOMIC DNA]</scope>
    <source>
        <strain evidence="2 3">AM23</strain>
    </source>
</reference>
<comment type="caution">
    <text evidence="2">The sequence shown here is derived from an EMBL/GenBank/DDBJ whole genome shotgun (WGS) entry which is preliminary data.</text>
</comment>
<dbReference type="RefSeq" id="WP_136455185.1">
    <property type="nucleotide sequence ID" value="NZ_SSWH01000011.1"/>
</dbReference>
<dbReference type="Proteomes" id="UP000305233">
    <property type="component" value="Unassembled WGS sequence"/>
</dbReference>
<dbReference type="InterPro" id="IPR027843">
    <property type="entry name" value="DUF4440"/>
</dbReference>
<keyword evidence="3" id="KW-1185">Reference proteome</keyword>
<evidence type="ECO:0000313" key="2">
    <source>
        <dbReference type="EMBL" id="THJ65474.1"/>
    </source>
</evidence>
<gene>
    <name evidence="2" type="ORF">E8P82_12030</name>
</gene>
<proteinExistence type="predicted"/>
<name>A0A4S5E269_9MICC</name>
<dbReference type="OrthoDB" id="7845843at2"/>
<dbReference type="Gene3D" id="3.10.450.50">
    <property type="match status" value="1"/>
</dbReference>
<dbReference type="EMBL" id="SSWH01000011">
    <property type="protein sequence ID" value="THJ65474.1"/>
    <property type="molecule type" value="Genomic_DNA"/>
</dbReference>
<evidence type="ECO:0000259" key="1">
    <source>
        <dbReference type="Pfam" id="PF14534"/>
    </source>
</evidence>
<sequence>MDYDTIRAAEEELLTSAVRHDPTRVEELLHPDFVEIGRSGNRWTRSEIVAALADEAEHDVPVADEWTFYPLGQDLALVTYLIREAGRESRHSSIWAEGERGPVMRFHQGTTIATSE</sequence>
<organism evidence="2 3">
    <name type="scientific">Arthrobacter echini</name>
    <dbReference type="NCBI Taxonomy" id="1529066"/>
    <lineage>
        <taxon>Bacteria</taxon>
        <taxon>Bacillati</taxon>
        <taxon>Actinomycetota</taxon>
        <taxon>Actinomycetes</taxon>
        <taxon>Micrococcales</taxon>
        <taxon>Micrococcaceae</taxon>
        <taxon>Arthrobacter</taxon>
    </lineage>
</organism>
<evidence type="ECO:0000313" key="3">
    <source>
        <dbReference type="Proteomes" id="UP000305233"/>
    </source>
</evidence>
<protein>
    <submittedName>
        <fullName evidence="2">Nuclear transport factor 2 family protein</fullName>
    </submittedName>
</protein>
<dbReference type="Pfam" id="PF14534">
    <property type="entry name" value="DUF4440"/>
    <property type="match status" value="1"/>
</dbReference>
<dbReference type="InterPro" id="IPR032710">
    <property type="entry name" value="NTF2-like_dom_sf"/>
</dbReference>
<accession>A0A4S5E269</accession>
<feature type="domain" description="DUF4440" evidence="1">
    <location>
        <begin position="6"/>
        <end position="96"/>
    </location>
</feature>